<keyword evidence="2" id="KW-1185">Reference proteome</keyword>
<protein>
    <submittedName>
        <fullName evidence="1">Uncharacterized protein</fullName>
    </submittedName>
</protein>
<accession>A0A9W4UQB4</accession>
<reference evidence="1" key="1">
    <citation type="submission" date="2023-01" db="EMBL/GenBank/DDBJ databases">
        <authorList>
            <person name="Van Ghelder C."/>
            <person name="Rancurel C."/>
        </authorList>
    </citation>
    <scope>NUCLEOTIDE SEQUENCE</scope>
    <source>
        <strain evidence="1">CNCM I-4278</strain>
    </source>
</reference>
<organism evidence="1 2">
    <name type="scientific">Periconia digitata</name>
    <dbReference type="NCBI Taxonomy" id="1303443"/>
    <lineage>
        <taxon>Eukaryota</taxon>
        <taxon>Fungi</taxon>
        <taxon>Dikarya</taxon>
        <taxon>Ascomycota</taxon>
        <taxon>Pezizomycotina</taxon>
        <taxon>Dothideomycetes</taxon>
        <taxon>Pleosporomycetidae</taxon>
        <taxon>Pleosporales</taxon>
        <taxon>Massarineae</taxon>
        <taxon>Periconiaceae</taxon>
        <taxon>Periconia</taxon>
    </lineage>
</organism>
<sequence>MKQHIEDRNYAHAHSACSLCFAHVPTLDSDSHVPLSLQKKKWNESLGDT</sequence>
<proteinExistence type="predicted"/>
<dbReference type="AlphaFoldDB" id="A0A9W4UQB4"/>
<name>A0A9W4UQB4_9PLEO</name>
<gene>
    <name evidence="1" type="ORF">PDIGIT_LOCUS12669</name>
</gene>
<dbReference type="EMBL" id="CAOQHR010000009">
    <property type="protein sequence ID" value="CAI6339509.1"/>
    <property type="molecule type" value="Genomic_DNA"/>
</dbReference>
<evidence type="ECO:0000313" key="1">
    <source>
        <dbReference type="EMBL" id="CAI6339509.1"/>
    </source>
</evidence>
<comment type="caution">
    <text evidence="1">The sequence shown here is derived from an EMBL/GenBank/DDBJ whole genome shotgun (WGS) entry which is preliminary data.</text>
</comment>
<evidence type="ECO:0000313" key="2">
    <source>
        <dbReference type="Proteomes" id="UP001152607"/>
    </source>
</evidence>
<dbReference type="Proteomes" id="UP001152607">
    <property type="component" value="Unassembled WGS sequence"/>
</dbReference>